<keyword evidence="4" id="KW-0539">Nucleus</keyword>
<name>A0AAE1TND2_9EUCA</name>
<feature type="compositionally biased region" description="Basic and acidic residues" evidence="5">
    <location>
        <begin position="89"/>
        <end position="116"/>
    </location>
</feature>
<protein>
    <recommendedName>
        <fullName evidence="10">Protein Red</fullName>
    </recommendedName>
</protein>
<dbReference type="PANTHER" id="PTHR12765">
    <property type="entry name" value="RED PROTEIN IK FACTOR CYTOKINE IK"/>
    <property type="match status" value="1"/>
</dbReference>
<dbReference type="Pfam" id="PF07808">
    <property type="entry name" value="RED_N"/>
    <property type="match status" value="1"/>
</dbReference>
<evidence type="ECO:0000313" key="9">
    <source>
        <dbReference type="Proteomes" id="UP001292094"/>
    </source>
</evidence>
<sequence length="635" mass="72635">MPPGGEEVFSNPLAPPGETVIDERPQRLTNADFRKLLMTPRAPPGSQKETVTSTGTKTPGTEPPTQRRENKDDARAAERKKKKSYYAKIKKEEEEKMAELAEKYRDRAKERRDGKNPDYQAEDPSQAGMGGYRAVAPDLKSGLDAAERRKQMIQESKFLGGDMEHTHLVKGLDYALLQKVRSEIQLKESELIVDIGDLPPTEAPAPPKEKKVVVVPPPPPVPQEEDELVFKTNSGRRIFSSIFNTKPVEFNDLFLTGRMAYAIDLDDDVAESDIPTTVIRSKADLTGIENMQATFTTNDIVIQKLTQILSYLRTGRANKKQKKKDKGKNDATGRAAADDSIYGDLGEYVPSVGKAADRDKDRGDRDRDRERGRDRDRERGRHDREKDRGERDRDNKERRDRDRHGDRDRHDRDREHDRERKPRSYFSRSAHEEVKNEMRAAEERLQSQWPTGADIKMDKQIPSMPQQQQQQQLQQQQLPQQQGLQLGPPIPQQQQQQPKPVNSLLVTNDYYTECYPGMAEMQDAIDDSDDEADYTKMDMGNKKGPVGRWDFDTQEEYSDYMNQREAMPKAAFQYGVKMADGRKTRRIGGNKEKDRNQELNREWQQIQQILKRRKDTEGVSGGSGGGPEKAARYDY</sequence>
<evidence type="ECO:0000259" key="7">
    <source>
        <dbReference type="Pfam" id="PF07808"/>
    </source>
</evidence>
<keyword evidence="9" id="KW-1185">Reference proteome</keyword>
<evidence type="ECO:0000256" key="4">
    <source>
        <dbReference type="ARBA" id="ARBA00023242"/>
    </source>
</evidence>
<dbReference type="Proteomes" id="UP001292094">
    <property type="component" value="Unassembled WGS sequence"/>
</dbReference>
<evidence type="ECO:0008006" key="10">
    <source>
        <dbReference type="Google" id="ProtNLM"/>
    </source>
</evidence>
<accession>A0AAE1TND2</accession>
<keyword evidence="3" id="KW-0677">Repeat</keyword>
<organism evidence="8 9">
    <name type="scientific">Petrolisthes manimaculis</name>
    <dbReference type="NCBI Taxonomy" id="1843537"/>
    <lineage>
        <taxon>Eukaryota</taxon>
        <taxon>Metazoa</taxon>
        <taxon>Ecdysozoa</taxon>
        <taxon>Arthropoda</taxon>
        <taxon>Crustacea</taxon>
        <taxon>Multicrustacea</taxon>
        <taxon>Malacostraca</taxon>
        <taxon>Eumalacostraca</taxon>
        <taxon>Eucarida</taxon>
        <taxon>Decapoda</taxon>
        <taxon>Pleocyemata</taxon>
        <taxon>Anomura</taxon>
        <taxon>Galatheoidea</taxon>
        <taxon>Porcellanidae</taxon>
        <taxon>Petrolisthes</taxon>
    </lineage>
</organism>
<evidence type="ECO:0000313" key="8">
    <source>
        <dbReference type="EMBL" id="KAK4291933.1"/>
    </source>
</evidence>
<feature type="compositionally biased region" description="Basic and acidic residues" evidence="5">
    <location>
        <begin position="65"/>
        <end position="77"/>
    </location>
</feature>
<feature type="domain" description="Protein RED C-terminal" evidence="6">
    <location>
        <begin position="511"/>
        <end position="619"/>
    </location>
</feature>
<feature type="region of interest" description="Disordered" evidence="5">
    <location>
        <begin position="198"/>
        <end position="219"/>
    </location>
</feature>
<evidence type="ECO:0000256" key="5">
    <source>
        <dbReference type="SAM" id="MobiDB-lite"/>
    </source>
</evidence>
<dbReference type="Pfam" id="PF07807">
    <property type="entry name" value="RED_C"/>
    <property type="match status" value="1"/>
</dbReference>
<feature type="compositionally biased region" description="Basic and acidic residues" evidence="5">
    <location>
        <begin position="355"/>
        <end position="422"/>
    </location>
</feature>
<feature type="region of interest" description="Disordered" evidence="5">
    <location>
        <begin position="316"/>
        <end position="335"/>
    </location>
</feature>
<feature type="region of interest" description="Disordered" evidence="5">
    <location>
        <begin position="582"/>
        <end position="635"/>
    </location>
</feature>
<comment type="similarity">
    <text evidence="2">Belongs to the RED family.</text>
</comment>
<proteinExistence type="inferred from homology"/>
<evidence type="ECO:0000256" key="2">
    <source>
        <dbReference type="ARBA" id="ARBA00006660"/>
    </source>
</evidence>
<evidence type="ECO:0000259" key="6">
    <source>
        <dbReference type="Pfam" id="PF07807"/>
    </source>
</evidence>
<dbReference type="InterPro" id="IPR012916">
    <property type="entry name" value="RED_N"/>
</dbReference>
<dbReference type="AlphaFoldDB" id="A0AAE1TND2"/>
<feature type="compositionally biased region" description="Basic and acidic residues" evidence="5">
    <location>
        <begin position="429"/>
        <end position="445"/>
    </location>
</feature>
<comment type="caution">
    <text evidence="8">The sequence shown here is derived from an EMBL/GenBank/DDBJ whole genome shotgun (WGS) entry which is preliminary data.</text>
</comment>
<feature type="compositionally biased region" description="Basic and acidic residues" evidence="5">
    <location>
        <begin position="589"/>
        <end position="601"/>
    </location>
</feature>
<feature type="compositionally biased region" description="Basic residues" evidence="5">
    <location>
        <begin position="316"/>
        <end position="326"/>
    </location>
</feature>
<feature type="compositionally biased region" description="Low complexity" evidence="5">
    <location>
        <begin position="48"/>
        <end position="64"/>
    </location>
</feature>
<feature type="region of interest" description="Disordered" evidence="5">
    <location>
        <begin position="342"/>
        <end position="501"/>
    </location>
</feature>
<dbReference type="InterPro" id="IPR039896">
    <property type="entry name" value="Red-like"/>
</dbReference>
<feature type="domain" description="RED-like N-terminal" evidence="7">
    <location>
        <begin position="81"/>
        <end position="325"/>
    </location>
</feature>
<feature type="compositionally biased region" description="Low complexity" evidence="5">
    <location>
        <begin position="465"/>
        <end position="498"/>
    </location>
</feature>
<feature type="region of interest" description="Disordered" evidence="5">
    <location>
        <begin position="1"/>
        <end position="134"/>
    </location>
</feature>
<dbReference type="EMBL" id="JAWZYT010005001">
    <property type="protein sequence ID" value="KAK4291933.1"/>
    <property type="molecule type" value="Genomic_DNA"/>
</dbReference>
<gene>
    <name evidence="8" type="ORF">Pmani_035267</name>
</gene>
<comment type="subcellular location">
    <subcellularLocation>
        <location evidence="1">Nucleus</location>
    </subcellularLocation>
</comment>
<dbReference type="GO" id="GO:0005634">
    <property type="term" value="C:nucleus"/>
    <property type="evidence" value="ECO:0007669"/>
    <property type="project" value="UniProtKB-SubCell"/>
</dbReference>
<reference evidence="8" key="1">
    <citation type="submission" date="2023-11" db="EMBL/GenBank/DDBJ databases">
        <title>Genome assemblies of two species of porcelain crab, Petrolisthes cinctipes and Petrolisthes manimaculis (Anomura: Porcellanidae).</title>
        <authorList>
            <person name="Angst P."/>
        </authorList>
    </citation>
    <scope>NUCLEOTIDE SEQUENCE</scope>
    <source>
        <strain evidence="8">PB745_02</strain>
        <tissue evidence="8">Gill</tissue>
    </source>
</reference>
<dbReference type="InterPro" id="IPR012492">
    <property type="entry name" value="RED_C"/>
</dbReference>
<evidence type="ECO:0000256" key="1">
    <source>
        <dbReference type="ARBA" id="ARBA00004123"/>
    </source>
</evidence>
<evidence type="ECO:0000256" key="3">
    <source>
        <dbReference type="ARBA" id="ARBA00022737"/>
    </source>
</evidence>